<keyword evidence="1 3" id="KW-0328">Glycosyltransferase</keyword>
<dbReference type="InterPro" id="IPR002516">
    <property type="entry name" value="Glyco_trans_11"/>
</dbReference>
<dbReference type="GO" id="GO:0008107">
    <property type="term" value="F:galactoside 2-alpha-L-fucosyltransferase activity"/>
    <property type="evidence" value="ECO:0007669"/>
    <property type="project" value="InterPro"/>
</dbReference>
<evidence type="ECO:0000313" key="4">
    <source>
        <dbReference type="Proteomes" id="UP000283745"/>
    </source>
</evidence>
<evidence type="ECO:0000256" key="1">
    <source>
        <dbReference type="ARBA" id="ARBA00022676"/>
    </source>
</evidence>
<dbReference type="AlphaFoldDB" id="A0A414JCE6"/>
<dbReference type="GO" id="GO:0016020">
    <property type="term" value="C:membrane"/>
    <property type="evidence" value="ECO:0007669"/>
    <property type="project" value="InterPro"/>
</dbReference>
<reference evidence="3 4" key="1">
    <citation type="submission" date="2018-08" db="EMBL/GenBank/DDBJ databases">
        <title>A genome reference for cultivated species of the human gut microbiota.</title>
        <authorList>
            <person name="Zou Y."/>
            <person name="Xue W."/>
            <person name="Luo G."/>
        </authorList>
    </citation>
    <scope>NUCLEOTIDE SEQUENCE [LARGE SCALE GENOMIC DNA]</scope>
    <source>
        <strain evidence="3 4">AM28-23</strain>
    </source>
</reference>
<proteinExistence type="predicted"/>
<comment type="caution">
    <text evidence="3">The sequence shown here is derived from an EMBL/GenBank/DDBJ whole genome shotgun (WGS) entry which is preliminary data.</text>
</comment>
<accession>A0A414JCE6</accession>
<dbReference type="PANTHER" id="PTHR11927:SF9">
    <property type="entry name" value="L-FUCOSYLTRANSFERASE"/>
    <property type="match status" value="1"/>
</dbReference>
<dbReference type="GO" id="GO:0005975">
    <property type="term" value="P:carbohydrate metabolic process"/>
    <property type="evidence" value="ECO:0007669"/>
    <property type="project" value="InterPro"/>
</dbReference>
<dbReference type="EMBL" id="QSKF01000001">
    <property type="protein sequence ID" value="RHE42215.1"/>
    <property type="molecule type" value="Genomic_DNA"/>
</dbReference>
<sequence length="337" mass="40033">MLSFCEYIALKMMNPEDDVYVETVIYDIPECNDIICQWNGYELNRIFGINAPNIRERFDEKKWEKFMGEIRSSEFWKRNWNYPVWFTKAFNDCGFPVKNIRGDFEEPNFLARYSGRKTLRSKIVDTKLGDTLKRLMYHIQEKKKLQEVDNRENIFLNANQDNVFTGQWLSFKYRNNDIERIDAAIRNTFIFPEFRDEKNNEMARFLGNCNSVAIHARRGDMLSFNGSCYKYGYFQRATNLIRKYVDNPVFVFFCDPGSVQWCKDNEKIFGLNFEKDQVYFVDWNKGEESYRDMQLISLCKHAIITNSSFGWWGAYLIGNKTKITVSPDITINTTHHC</sequence>
<name>A0A414JCE6_9FIRM</name>
<dbReference type="CDD" id="cd11301">
    <property type="entry name" value="Fut1_Fut2_like"/>
    <property type="match status" value="1"/>
</dbReference>
<dbReference type="Pfam" id="PF01531">
    <property type="entry name" value="Glyco_transf_11"/>
    <property type="match status" value="1"/>
</dbReference>
<keyword evidence="2 3" id="KW-0808">Transferase</keyword>
<gene>
    <name evidence="3" type="ORF">DW740_01255</name>
</gene>
<dbReference type="PANTHER" id="PTHR11927">
    <property type="entry name" value="GALACTOSIDE 2-L-FUCOSYLTRANSFERASE"/>
    <property type="match status" value="1"/>
</dbReference>
<protein>
    <submittedName>
        <fullName evidence="3">Alpha-1,2-fucosyltransferase</fullName>
    </submittedName>
</protein>
<evidence type="ECO:0000256" key="2">
    <source>
        <dbReference type="ARBA" id="ARBA00022679"/>
    </source>
</evidence>
<dbReference type="Proteomes" id="UP000283745">
    <property type="component" value="Unassembled WGS sequence"/>
</dbReference>
<evidence type="ECO:0000313" key="3">
    <source>
        <dbReference type="EMBL" id="RHE42215.1"/>
    </source>
</evidence>
<organism evidence="3 4">
    <name type="scientific">Blautia obeum</name>
    <dbReference type="NCBI Taxonomy" id="40520"/>
    <lineage>
        <taxon>Bacteria</taxon>
        <taxon>Bacillati</taxon>
        <taxon>Bacillota</taxon>
        <taxon>Clostridia</taxon>
        <taxon>Lachnospirales</taxon>
        <taxon>Lachnospiraceae</taxon>
        <taxon>Blautia</taxon>
    </lineage>
</organism>